<feature type="domain" description="TonB-dependent receptor plug" evidence="18">
    <location>
        <begin position="55"/>
        <end position="160"/>
    </location>
</feature>
<evidence type="ECO:0000256" key="1">
    <source>
        <dbReference type="ARBA" id="ARBA00004571"/>
    </source>
</evidence>
<keyword evidence="20" id="KW-1185">Reference proteome</keyword>
<dbReference type="PANTHER" id="PTHR32552">
    <property type="entry name" value="FERRICHROME IRON RECEPTOR-RELATED"/>
    <property type="match status" value="1"/>
</dbReference>
<keyword evidence="5" id="KW-0410">Iron transport</keyword>
<feature type="domain" description="TonB-dependent receptor-like beta-barrel" evidence="17">
    <location>
        <begin position="236"/>
        <end position="679"/>
    </location>
</feature>
<comment type="similarity">
    <text evidence="2 14 15">Belongs to the TonB-dependent receptor family.</text>
</comment>
<dbReference type="GO" id="GO:0015344">
    <property type="term" value="F:siderophore uptake transmembrane transporter activity"/>
    <property type="evidence" value="ECO:0007669"/>
    <property type="project" value="TreeGrafter"/>
</dbReference>
<evidence type="ECO:0000256" key="2">
    <source>
        <dbReference type="ARBA" id="ARBA00009810"/>
    </source>
</evidence>
<dbReference type="Pfam" id="PF00593">
    <property type="entry name" value="TonB_dep_Rec_b-barrel"/>
    <property type="match status" value="1"/>
</dbReference>
<evidence type="ECO:0000256" key="10">
    <source>
        <dbReference type="ARBA" id="ARBA00023077"/>
    </source>
</evidence>
<evidence type="ECO:0000256" key="14">
    <source>
        <dbReference type="PROSITE-ProRule" id="PRU01360"/>
    </source>
</evidence>
<dbReference type="Gene3D" id="2.170.130.10">
    <property type="entry name" value="TonB-dependent receptor, plug domain"/>
    <property type="match status" value="1"/>
</dbReference>
<evidence type="ECO:0000256" key="15">
    <source>
        <dbReference type="RuleBase" id="RU003357"/>
    </source>
</evidence>
<keyword evidence="9" id="KW-0406">Ion transport</keyword>
<evidence type="ECO:0000256" key="7">
    <source>
        <dbReference type="ARBA" id="ARBA00022729"/>
    </source>
</evidence>
<dbReference type="InterPro" id="IPR037066">
    <property type="entry name" value="Plug_dom_sf"/>
</dbReference>
<gene>
    <name evidence="19" type="ORF">SAMN05444390_102657</name>
</gene>
<dbReference type="Gene3D" id="2.40.170.20">
    <property type="entry name" value="TonB-dependent receptor, beta-barrel domain"/>
    <property type="match status" value="1"/>
</dbReference>
<dbReference type="GO" id="GO:0015891">
    <property type="term" value="P:siderophore transport"/>
    <property type="evidence" value="ECO:0007669"/>
    <property type="project" value="InterPro"/>
</dbReference>
<dbReference type="NCBIfam" id="TIGR01783">
    <property type="entry name" value="TonB-siderophor"/>
    <property type="match status" value="1"/>
</dbReference>
<keyword evidence="3 14" id="KW-0813">Transport</keyword>
<comment type="subcellular location">
    <subcellularLocation>
        <location evidence="1 14">Cell outer membrane</location>
        <topology evidence="1 14">Multi-pass membrane protein</topology>
    </subcellularLocation>
</comment>
<evidence type="ECO:0000259" key="18">
    <source>
        <dbReference type="Pfam" id="PF07715"/>
    </source>
</evidence>
<protein>
    <submittedName>
        <fullName evidence="19">Iron complex outermembrane recepter protein</fullName>
    </submittedName>
</protein>
<dbReference type="InterPro" id="IPR039426">
    <property type="entry name" value="TonB-dep_rcpt-like"/>
</dbReference>
<keyword evidence="13 14" id="KW-0998">Cell outer membrane</keyword>
<dbReference type="Proteomes" id="UP000236745">
    <property type="component" value="Unassembled WGS sequence"/>
</dbReference>
<dbReference type="PANTHER" id="PTHR32552:SF68">
    <property type="entry name" value="FERRICHROME OUTER MEMBRANE TRANSPORTER_PHAGE RECEPTOR"/>
    <property type="match status" value="1"/>
</dbReference>
<keyword evidence="11 14" id="KW-0472">Membrane</keyword>
<dbReference type="InterPro" id="IPR000531">
    <property type="entry name" value="Beta-barrel_TonB"/>
</dbReference>
<evidence type="ECO:0000256" key="6">
    <source>
        <dbReference type="ARBA" id="ARBA00022692"/>
    </source>
</evidence>
<dbReference type="RefSeq" id="WP_104003755.1">
    <property type="nucleotide sequence ID" value="NZ_FNVQ01000002.1"/>
</dbReference>
<evidence type="ECO:0000256" key="9">
    <source>
        <dbReference type="ARBA" id="ARBA00023065"/>
    </source>
</evidence>
<proteinExistence type="inferred from homology"/>
<feature type="signal peptide" evidence="16">
    <location>
        <begin position="1"/>
        <end position="25"/>
    </location>
</feature>
<dbReference type="GO" id="GO:0038023">
    <property type="term" value="F:signaling receptor activity"/>
    <property type="evidence" value="ECO:0007669"/>
    <property type="project" value="InterPro"/>
</dbReference>
<evidence type="ECO:0000256" key="8">
    <source>
        <dbReference type="ARBA" id="ARBA00023004"/>
    </source>
</evidence>
<dbReference type="AlphaFoldDB" id="A0A1H6BJ04"/>
<evidence type="ECO:0000256" key="13">
    <source>
        <dbReference type="ARBA" id="ARBA00023237"/>
    </source>
</evidence>
<keyword evidence="4 14" id="KW-1134">Transmembrane beta strand</keyword>
<evidence type="ECO:0000256" key="12">
    <source>
        <dbReference type="ARBA" id="ARBA00023170"/>
    </source>
</evidence>
<reference evidence="19 20" key="1">
    <citation type="submission" date="2016-10" db="EMBL/GenBank/DDBJ databases">
        <authorList>
            <person name="de Groot N.N."/>
        </authorList>
    </citation>
    <scope>NUCLEOTIDE SEQUENCE [LARGE SCALE GENOMIC DNA]</scope>
    <source>
        <strain evidence="19 20">DSM 22012</strain>
    </source>
</reference>
<evidence type="ECO:0000256" key="5">
    <source>
        <dbReference type="ARBA" id="ARBA00022496"/>
    </source>
</evidence>
<organism evidence="19 20">
    <name type="scientific">Marinobacterium lutimaris</name>
    <dbReference type="NCBI Taxonomy" id="568106"/>
    <lineage>
        <taxon>Bacteria</taxon>
        <taxon>Pseudomonadati</taxon>
        <taxon>Pseudomonadota</taxon>
        <taxon>Gammaproteobacteria</taxon>
        <taxon>Oceanospirillales</taxon>
        <taxon>Oceanospirillaceae</taxon>
        <taxon>Marinobacterium</taxon>
    </lineage>
</organism>
<dbReference type="GO" id="GO:0009279">
    <property type="term" value="C:cell outer membrane"/>
    <property type="evidence" value="ECO:0007669"/>
    <property type="project" value="UniProtKB-SubCell"/>
</dbReference>
<dbReference type="InterPro" id="IPR036942">
    <property type="entry name" value="Beta-barrel_TonB_sf"/>
</dbReference>
<keyword evidence="6 14" id="KW-0812">Transmembrane</keyword>
<dbReference type="SUPFAM" id="SSF56935">
    <property type="entry name" value="Porins"/>
    <property type="match status" value="1"/>
</dbReference>
<evidence type="ECO:0000313" key="20">
    <source>
        <dbReference type="Proteomes" id="UP000236745"/>
    </source>
</evidence>
<feature type="chain" id="PRO_5009293812" evidence="16">
    <location>
        <begin position="26"/>
        <end position="710"/>
    </location>
</feature>
<evidence type="ECO:0000256" key="11">
    <source>
        <dbReference type="ARBA" id="ARBA00023136"/>
    </source>
</evidence>
<dbReference type="CDD" id="cd01347">
    <property type="entry name" value="ligand_gated_channel"/>
    <property type="match status" value="1"/>
</dbReference>
<evidence type="ECO:0000313" key="19">
    <source>
        <dbReference type="EMBL" id="SEG60186.1"/>
    </source>
</evidence>
<sequence length="710" mass="78719">MFRPSKISLAVALALGGISSPVVFAAETQDASVNLNMLEVTTTRGATKTETPFVETPQSISLVSEEQIEEQGARNVQEATRYTAGVFTGQYGSTAGRYDAIKLRGFGSDSIDNQYLDGLKLLNDKGTYSIMQIDPYFLEGIEVVKGPSSVLYGRAAPGGIVALTSKKPLFEQHRQIQAGIGNDGTASLGFDMGDTIGESGSAAYRVVGRVYQSDTQWDKVEEEHYSLAPSLTLDLSDVTTLTLMAYLQKDPEGGFYGGLPAEGTLFDHNGRRISNEFFDGEEKFEEFDREQTMIGYQLEHRFNEVWSARQNVRYVNTQVDYGQVYNLGYWVGDTLPRTFFGADEELDAFAIDNQLLAEFEAGSTRHTLLTGLDYQHRTTDAYWTSDYDAAYNTDFAPIDAFDPVYGATGRINPYQDNERRLEQTGVYLQDQIALDRWRLTLGGRYDWVEVRNEYDNMLTGVQGDEELEDEHFSGRAALMYLFDNGVAPYISYSESFSPSANVDENGDLIKATEASQYEFGLKYQPNGSGDRYSVALFQIDQDNVANMNRTTYAYEAVGSVRSRGVELEALSRLTDNLTLQASYTYTDVEVQKSTTGTEGKTPVATPEHMASAWGAYEFHDGSLNSLKLGLGVRYIGESWVNESNTLEAPSYTLTDALVKYDLSNMGLDGVSAQLNVNNLFDKEYVGACYSESICYFGAGRSVMATLSYDF</sequence>
<dbReference type="InterPro" id="IPR010105">
    <property type="entry name" value="TonB_sidphr_rcpt"/>
</dbReference>
<evidence type="ECO:0000256" key="3">
    <source>
        <dbReference type="ARBA" id="ARBA00022448"/>
    </source>
</evidence>
<dbReference type="Pfam" id="PF07715">
    <property type="entry name" value="Plug"/>
    <property type="match status" value="1"/>
</dbReference>
<dbReference type="OrthoDB" id="127311at2"/>
<dbReference type="EMBL" id="FNVQ01000002">
    <property type="protein sequence ID" value="SEG60186.1"/>
    <property type="molecule type" value="Genomic_DNA"/>
</dbReference>
<name>A0A1H6BJ04_9GAMM</name>
<keyword evidence="12" id="KW-0675">Receptor</keyword>
<dbReference type="PROSITE" id="PS52016">
    <property type="entry name" value="TONB_DEPENDENT_REC_3"/>
    <property type="match status" value="1"/>
</dbReference>
<keyword evidence="8" id="KW-0408">Iron</keyword>
<dbReference type="FunFam" id="2.170.130.10:FF:000001">
    <property type="entry name" value="Catecholate siderophore TonB-dependent receptor"/>
    <property type="match status" value="1"/>
</dbReference>
<evidence type="ECO:0000259" key="17">
    <source>
        <dbReference type="Pfam" id="PF00593"/>
    </source>
</evidence>
<dbReference type="InterPro" id="IPR012910">
    <property type="entry name" value="Plug_dom"/>
</dbReference>
<keyword evidence="7 16" id="KW-0732">Signal</keyword>
<accession>A0A1H6BJ04</accession>
<evidence type="ECO:0000256" key="4">
    <source>
        <dbReference type="ARBA" id="ARBA00022452"/>
    </source>
</evidence>
<evidence type="ECO:0000256" key="16">
    <source>
        <dbReference type="SAM" id="SignalP"/>
    </source>
</evidence>
<keyword evidence="10 15" id="KW-0798">TonB box</keyword>